<dbReference type="GeneID" id="18909275"/>
<accession>K5WPE5</accession>
<reference evidence="3 4" key="1">
    <citation type="journal article" date="2012" name="BMC Genomics">
        <title>Comparative genomics of the white-rot fungi, Phanerochaete carnosa and P. chrysosporium, to elucidate the genetic basis of the distinct wood types they colonize.</title>
        <authorList>
            <person name="Suzuki H."/>
            <person name="MacDonald J."/>
            <person name="Syed K."/>
            <person name="Salamov A."/>
            <person name="Hori C."/>
            <person name="Aerts A."/>
            <person name="Henrissat B."/>
            <person name="Wiebenga A."/>
            <person name="vanKuyk P.A."/>
            <person name="Barry K."/>
            <person name="Lindquist E."/>
            <person name="LaButti K."/>
            <person name="Lapidus A."/>
            <person name="Lucas S."/>
            <person name="Coutinho P."/>
            <person name="Gong Y."/>
            <person name="Samejima M."/>
            <person name="Mahadevan R."/>
            <person name="Abou-Zaid M."/>
            <person name="de Vries R.P."/>
            <person name="Igarashi K."/>
            <person name="Yadav J.S."/>
            <person name="Grigoriev I.V."/>
            <person name="Master E.R."/>
        </authorList>
    </citation>
    <scope>NUCLEOTIDE SEQUENCE [LARGE SCALE GENOMIC DNA]</scope>
    <source>
        <strain evidence="3 4">HHB-10118-sp</strain>
    </source>
</reference>
<dbReference type="KEGG" id="pco:PHACADRAFT_164147"/>
<dbReference type="Proteomes" id="UP000008370">
    <property type="component" value="Unassembled WGS sequence"/>
</dbReference>
<feature type="region of interest" description="Disordered" evidence="1">
    <location>
        <begin position="972"/>
        <end position="1003"/>
    </location>
</feature>
<evidence type="ECO:0000256" key="1">
    <source>
        <dbReference type="SAM" id="MobiDB-lite"/>
    </source>
</evidence>
<dbReference type="Pfam" id="PF00850">
    <property type="entry name" value="Hist_deacetyl"/>
    <property type="match status" value="1"/>
</dbReference>
<keyword evidence="4" id="KW-1185">Reference proteome</keyword>
<dbReference type="SUPFAM" id="SSF52768">
    <property type="entry name" value="Arginase/deacetylase"/>
    <property type="match status" value="1"/>
</dbReference>
<feature type="region of interest" description="Disordered" evidence="1">
    <location>
        <begin position="1037"/>
        <end position="1062"/>
    </location>
</feature>
<dbReference type="EMBL" id="JH930475">
    <property type="protein sequence ID" value="EKM52217.1"/>
    <property type="molecule type" value="Genomic_DNA"/>
</dbReference>
<dbReference type="GO" id="GO:0004407">
    <property type="term" value="F:histone deacetylase activity"/>
    <property type="evidence" value="ECO:0007669"/>
    <property type="project" value="TreeGrafter"/>
</dbReference>
<name>K5WPE5_PHACS</name>
<proteinExistence type="predicted"/>
<dbReference type="PANTHER" id="PTHR47558:SF1">
    <property type="entry name" value="HISTONE DEACETYLASE HOS3"/>
    <property type="match status" value="1"/>
</dbReference>
<feature type="domain" description="Histone deacetylase" evidence="2">
    <location>
        <begin position="578"/>
        <end position="886"/>
    </location>
</feature>
<dbReference type="PANTHER" id="PTHR47558">
    <property type="entry name" value="HISTONE DEACETYLASE HOS3"/>
    <property type="match status" value="1"/>
</dbReference>
<dbReference type="OrthoDB" id="1046782at2759"/>
<dbReference type="PRINTS" id="PR01270">
    <property type="entry name" value="HDASUPER"/>
</dbReference>
<dbReference type="Gene3D" id="2.100.10.50">
    <property type="match status" value="1"/>
</dbReference>
<evidence type="ECO:0000259" key="2">
    <source>
        <dbReference type="Pfam" id="PF00850"/>
    </source>
</evidence>
<evidence type="ECO:0000313" key="3">
    <source>
        <dbReference type="EMBL" id="EKM52217.1"/>
    </source>
</evidence>
<sequence>MPSVEPKREYVSDLKVKYGDSPAEAPPNALRELTGLSNDVNQRYGGKHVWLVPSYTTDPAAAATSFHVVVQHSPSGGMDDIAKGIGGGYRYVFTKSDPDELRKITYAVLLRSSWKVATPPSGWDNISEDLNKGRRGTYLYILLKMTESEVASSNSRLSLTVPSVAGYLSVRSSPARKEYIQRLEVAYGDNEKEVPPDCIREISGLSPNLDLNGGSKCVWLVPVYTTDITKAATSFDMLVQAFEDPKFNDLARRTGGEFRYIVPRADRKQSEKIVEVGFARSDAPLERPPTGWQGYCVNDVNKGRRKRCVYIAWKTVSTNSWSFVSLSGSISPFRLGNTTSKYIKTLTVCYGESFDDMPEGAVYEYNGQSADLNHQFGGKFVWLAPEYTTDPDAAATSFTVTVSRIADLALADIAKGTLCGRFRYIVPMYDARAKGRVAEIQLFRAERPLSKPPSGWQGMSTDINEGRGRTALYLIWKTSRRAIVYTQDACLTHRNIAIGDDKSRLERPERLYAVNVGVGAIYARLEEAAGHSSSRSGRVSEDDDHGPFTIVRSTETIQDIPERSAACTVLHIKPEDGPTYAQVLEEWCKQSRQRIMHRERELLYEFEEDLYVCPGSFDAFKAAMGTVCQAVDAVAAGSEIASQVSAGLLHGTHGTRAFVAIRPPGHHCIAGAPAGLGFVNNIIVGALHAFYQHKYTHIIIFDIDLHHGNGTQRVVKEINAQRPANPANGKDEYPTMFYGSIHDIKSYPCANGDSNRISASLVARGADGQWVENIHMQPYTSEEEFWEHYEQRYVTLIERASEFVASTQASVEKTMVFISCGFSASRHEHPEMSQHKCYFPTEFYHRFTRDARTFADHFAQGRLVGVLEGGYSNRALISGVMAHVAGLAETELTNVDPKWWDLPALEEAEKVLKRQQKRKARSERPPLWVTRTRQIVGLLNEPLDRNEDSRVLAIPSRDTSVRPANALLTLSTSASGTAEKRRQASGSNPVAAKRPRSGASEMASLSQTRALSRALSELTPIPDTPRTSVALLSKALLPSTPGAPGQSSSASSPKPPPQDKAQEVYNELKRSFDSFDNIATSTAALPQAFLRAIRPVRGCVWRLEHILADGKLACDALETLEEFLSEAHSSLEQFTAEPGDRQMARRKLDRALYDLEGSALDLKNMYI</sequence>
<protein>
    <recommendedName>
        <fullName evidence="2">Histone deacetylase domain-containing protein</fullName>
    </recommendedName>
</protein>
<dbReference type="AlphaFoldDB" id="K5WPE5"/>
<gene>
    <name evidence="3" type="ORF">PHACADRAFT_164147</name>
</gene>
<evidence type="ECO:0000313" key="4">
    <source>
        <dbReference type="Proteomes" id="UP000008370"/>
    </source>
</evidence>
<dbReference type="InterPro" id="IPR053244">
    <property type="entry name" value="HDAC_HD_type_1"/>
</dbReference>
<dbReference type="HOGENOM" id="CLU_274519_0_0_1"/>
<dbReference type="InterPro" id="IPR023801">
    <property type="entry name" value="His_deacetylse_dom"/>
</dbReference>
<dbReference type="GO" id="GO:0005634">
    <property type="term" value="C:nucleus"/>
    <property type="evidence" value="ECO:0007669"/>
    <property type="project" value="TreeGrafter"/>
</dbReference>
<dbReference type="InterPro" id="IPR000286">
    <property type="entry name" value="HDACs"/>
</dbReference>
<feature type="compositionally biased region" description="Low complexity" evidence="1">
    <location>
        <begin position="1038"/>
        <end position="1052"/>
    </location>
</feature>
<dbReference type="InterPro" id="IPR037138">
    <property type="entry name" value="His_deacetylse_dom_sf"/>
</dbReference>
<dbReference type="RefSeq" id="XP_007398574.1">
    <property type="nucleotide sequence ID" value="XM_007398512.1"/>
</dbReference>
<dbReference type="InParanoid" id="K5WPE5"/>
<dbReference type="GO" id="GO:0010468">
    <property type="term" value="P:regulation of gene expression"/>
    <property type="evidence" value="ECO:0007669"/>
    <property type="project" value="UniProtKB-ARBA"/>
</dbReference>
<dbReference type="Gene3D" id="3.40.800.20">
    <property type="entry name" value="Histone deacetylase domain"/>
    <property type="match status" value="1"/>
</dbReference>
<dbReference type="STRING" id="650164.K5WPE5"/>
<organism evidence="3 4">
    <name type="scientific">Phanerochaete carnosa (strain HHB-10118-sp)</name>
    <name type="common">White-rot fungus</name>
    <name type="synonym">Peniophora carnosa</name>
    <dbReference type="NCBI Taxonomy" id="650164"/>
    <lineage>
        <taxon>Eukaryota</taxon>
        <taxon>Fungi</taxon>
        <taxon>Dikarya</taxon>
        <taxon>Basidiomycota</taxon>
        <taxon>Agaricomycotina</taxon>
        <taxon>Agaricomycetes</taxon>
        <taxon>Polyporales</taxon>
        <taxon>Phanerochaetaceae</taxon>
        <taxon>Phanerochaete</taxon>
    </lineage>
</organism>
<dbReference type="InterPro" id="IPR023696">
    <property type="entry name" value="Ureohydrolase_dom_sf"/>
</dbReference>